<dbReference type="EMBL" id="JAAIKD010000004">
    <property type="protein sequence ID" value="NEV94029.1"/>
    <property type="molecule type" value="Genomic_DNA"/>
</dbReference>
<keyword evidence="1" id="KW-0472">Membrane</keyword>
<sequence>MIKTKNIHAKKSGFKVPENYFETLETSVLSKLKSDACVKKSGFKTPEDYFANFKLETPSEEHQTRVIHLREWGKWVAAAAIVAFAIIGALYIDEISPNQDIQFSDLNNDMIERYLDTYLDNPEEFIDYENTSVNKLVDQNITTLEDNDIIEYLNDNLEDEDFDNE</sequence>
<reference evidence="2 3" key="1">
    <citation type="submission" date="2020-02" db="EMBL/GenBank/DDBJ databases">
        <title>Flavobacteriaceae Psychroflexus bacterium YR1-1, complete genome.</title>
        <authorList>
            <person name="Li Y."/>
            <person name="Wu S."/>
        </authorList>
    </citation>
    <scope>NUCLEOTIDE SEQUENCE [LARGE SCALE GENOMIC DNA]</scope>
    <source>
        <strain evidence="2 3">YR1-1</strain>
    </source>
</reference>
<dbReference type="Proteomes" id="UP000478505">
    <property type="component" value="Unassembled WGS sequence"/>
</dbReference>
<keyword evidence="3" id="KW-1185">Reference proteome</keyword>
<proteinExistence type="predicted"/>
<dbReference type="AlphaFoldDB" id="A0A6B3R0H5"/>
<name>A0A6B3R0H5_9FLAO</name>
<keyword evidence="1" id="KW-1133">Transmembrane helix</keyword>
<evidence type="ECO:0000313" key="3">
    <source>
        <dbReference type="Proteomes" id="UP000478505"/>
    </source>
</evidence>
<evidence type="ECO:0000313" key="2">
    <source>
        <dbReference type="EMBL" id="NEV94029.1"/>
    </source>
</evidence>
<gene>
    <name evidence="2" type="ORF">G3567_07705</name>
</gene>
<organism evidence="2 3">
    <name type="scientific">Psychroflexus aurantiacus</name>
    <dbReference type="NCBI Taxonomy" id="2709310"/>
    <lineage>
        <taxon>Bacteria</taxon>
        <taxon>Pseudomonadati</taxon>
        <taxon>Bacteroidota</taxon>
        <taxon>Flavobacteriia</taxon>
        <taxon>Flavobacteriales</taxon>
        <taxon>Flavobacteriaceae</taxon>
        <taxon>Psychroflexus</taxon>
    </lineage>
</organism>
<feature type="transmembrane region" description="Helical" evidence="1">
    <location>
        <begin position="75"/>
        <end position="92"/>
    </location>
</feature>
<comment type="caution">
    <text evidence="2">The sequence shown here is derived from an EMBL/GenBank/DDBJ whole genome shotgun (WGS) entry which is preliminary data.</text>
</comment>
<protein>
    <submittedName>
        <fullName evidence="2">Uncharacterized protein</fullName>
    </submittedName>
</protein>
<dbReference type="RefSeq" id="WP_164004758.1">
    <property type="nucleotide sequence ID" value="NZ_JAAIKD010000004.1"/>
</dbReference>
<evidence type="ECO:0000256" key="1">
    <source>
        <dbReference type="SAM" id="Phobius"/>
    </source>
</evidence>
<keyword evidence="1" id="KW-0812">Transmembrane</keyword>
<accession>A0A6B3R0H5</accession>